<protein>
    <submittedName>
        <fullName evidence="1">Uncharacterized protein</fullName>
    </submittedName>
</protein>
<dbReference type="EMBL" id="GBRH01222969">
    <property type="protein sequence ID" value="JAD74926.1"/>
    <property type="molecule type" value="Transcribed_RNA"/>
</dbReference>
<reference evidence="1" key="1">
    <citation type="submission" date="2014-09" db="EMBL/GenBank/DDBJ databases">
        <authorList>
            <person name="Magalhaes I.L.F."/>
            <person name="Oliveira U."/>
            <person name="Santos F.R."/>
            <person name="Vidigal T.H.D.A."/>
            <person name="Brescovit A.D."/>
            <person name="Santos A.J."/>
        </authorList>
    </citation>
    <scope>NUCLEOTIDE SEQUENCE</scope>
    <source>
        <tissue evidence="1">Shoot tissue taken approximately 20 cm above the soil surface</tissue>
    </source>
</reference>
<sequence>MASSSFPFPRGGLAICTNTALPCHLGCILSIFSNARSFKLTPLKISVSSTPSNTDFPSNLCRSSATIRSFSGNRSTDCNWPIWIPMGMILIPTVRPKYSNPMYPRFDWYSRPSILLQQERKCLA</sequence>
<organism evidence="1">
    <name type="scientific">Arundo donax</name>
    <name type="common">Giant reed</name>
    <name type="synonym">Donax arundinaceus</name>
    <dbReference type="NCBI Taxonomy" id="35708"/>
    <lineage>
        <taxon>Eukaryota</taxon>
        <taxon>Viridiplantae</taxon>
        <taxon>Streptophyta</taxon>
        <taxon>Embryophyta</taxon>
        <taxon>Tracheophyta</taxon>
        <taxon>Spermatophyta</taxon>
        <taxon>Magnoliopsida</taxon>
        <taxon>Liliopsida</taxon>
        <taxon>Poales</taxon>
        <taxon>Poaceae</taxon>
        <taxon>PACMAD clade</taxon>
        <taxon>Arundinoideae</taxon>
        <taxon>Arundineae</taxon>
        <taxon>Arundo</taxon>
    </lineage>
</organism>
<proteinExistence type="predicted"/>
<reference evidence="1" key="2">
    <citation type="journal article" date="2015" name="Data Brief">
        <title>Shoot transcriptome of the giant reed, Arundo donax.</title>
        <authorList>
            <person name="Barrero R.A."/>
            <person name="Guerrero F.D."/>
            <person name="Moolhuijzen P."/>
            <person name="Goolsby J.A."/>
            <person name="Tidwell J."/>
            <person name="Bellgard S.E."/>
            <person name="Bellgard M.I."/>
        </authorList>
    </citation>
    <scope>NUCLEOTIDE SEQUENCE</scope>
    <source>
        <tissue evidence="1">Shoot tissue taken approximately 20 cm above the soil surface</tissue>
    </source>
</reference>
<name>A0A0A9CH61_ARUDO</name>
<dbReference type="AlphaFoldDB" id="A0A0A9CH61"/>
<accession>A0A0A9CH61</accession>
<evidence type="ECO:0000313" key="1">
    <source>
        <dbReference type="EMBL" id="JAD74926.1"/>
    </source>
</evidence>